<protein>
    <recommendedName>
        <fullName evidence="2">Reverse transcriptase Ty1/copia-type domain-containing protein</fullName>
    </recommendedName>
</protein>
<comment type="caution">
    <text evidence="3">The sequence shown here is derived from an EMBL/GenBank/DDBJ whole genome shotgun (WGS) entry which is preliminary data.</text>
</comment>
<dbReference type="InterPro" id="IPR036397">
    <property type="entry name" value="RNaseH_sf"/>
</dbReference>
<sequence length="1389" mass="158863">MRLIVNSKPHQASPGFKGFGGKVLEEMYSDLKLGAGDNSVSNQSAPTFDHYFELNEMKAQSQEKDTVISKLKERIKSLSGNKNTNKEKYLAITALKNDLRKLKGKSVVDDTVATHTIAPEMLKVNVEPLAPKLLNNRKAHSNYLRHTQEQDAILRERPTSQTFTIVGNACPLTRITTTTEVPSRKPFSLETDTPKPVVTLVYSRKPRKSKSTNPVSKSKVVQIVLWYLDFGCSKHMTGDRSLLTNFVNKFLGTVKSKNDQVTKITDPIFRNIKWYQILLRSFDQKKNNTQVQQSLHLWPNQAQVLKMRQGLVRGLPKLKFEKDHLCSACVMGKSKNKPHKPKSKDTNQEKLYLLHMDLYGPMRVASVNGKKYILVIVDDYFRFTWVKCLTSKDEALDFIIKFLKMIQVGISRETSVARSPQQNGVIERQNRTLIEPACTILGPVLHEMTPATISSGLMPNTPPSTPFVPLLRSDWDILFQLLFDELLTPPPSVDHPAPKVIFPITEVVALEPAASTGSPSSTTIDQDAPSPISTRLQLHKQALFYYCDAFLTAVKPKMYKDALTHSCWIKAIQEELNEFKRLEVWELVPRPDKVMVITLKWIYKVKLDELGGILKNKTRLVAHGYRQEEGINFEESFLRQPDRFVDIDNPNHVYKLKKALYGLKQAPRECPRGIFINQSKYALESLKKYNFDSCDLVDTPMVDKSKLDKDKEGKTIDPSHYRDMIGTILYLTASRHDLQFAICMCASMQFLGDRLVSWSSKRQKSAAISSTESKYIALSGCCAQVLWMRSQLIDYGLGFNKILMYCDNKSAIALCCKNVQHSRSKHIDIRFHFIKEHVENGVIELYFINTDYQLPNIFTKALGRERIEFLINKKGMRSFTPKTLKQLRDKVEEYCFDQVLWMRSQLIDYGLGFNKISMYCDNKSAIALCCKNVQHSRSKHIDIRFHFIKEHVENGMIELYFINKDYQLADIFTKALGRERIEFLINKQGMRSFTPKTLKQLADEVEETIDITRAEQIALDDALVAPANRLKISKSNLRLSSDLKSKEATFQVQFKEPPFEEVILAFLRDIGHSCEIKVNIDVNVNKLHQPWRSFAAVINKCLSGKSTGYDSLRLSQAQKLWGIYHKKNPSGNPTFSSNPELTSLEVNDDIFDLEGGNVLPVKLLDLDSTKDLYPPLHVNQLSGCTTYSSSLLLEELFNELALITFPLKYDDDLQFDVKSDLKDIEFLLHQDIDSNLKDSIDQKVESDTENVYDDPFDSKGEKIKESKLLIDELDLLVIFFLPNKKLAISNASLVLEDFDPPLYEPVFFKEVPMSNMLLSFSSENEEKVFKPGIHTSEKVHSSFISELSHQGYKIFKINQIFKSPMKIFLFSCRKDTDFLVVPCLYFYPP</sequence>
<evidence type="ECO:0000256" key="1">
    <source>
        <dbReference type="SAM" id="Coils"/>
    </source>
</evidence>
<dbReference type="GO" id="GO:0003676">
    <property type="term" value="F:nucleic acid binding"/>
    <property type="evidence" value="ECO:0007669"/>
    <property type="project" value="InterPro"/>
</dbReference>
<evidence type="ECO:0000313" key="3">
    <source>
        <dbReference type="EMBL" id="GEU59904.1"/>
    </source>
</evidence>
<dbReference type="PANTHER" id="PTHR11439">
    <property type="entry name" value="GAG-POL-RELATED RETROTRANSPOSON"/>
    <property type="match status" value="1"/>
</dbReference>
<gene>
    <name evidence="3" type="ORF">Tci_031882</name>
</gene>
<proteinExistence type="predicted"/>
<reference evidence="3" key="1">
    <citation type="journal article" date="2019" name="Sci. Rep.">
        <title>Draft genome of Tanacetum cinerariifolium, the natural source of mosquito coil.</title>
        <authorList>
            <person name="Yamashiro T."/>
            <person name="Shiraishi A."/>
            <person name="Satake H."/>
            <person name="Nakayama K."/>
        </authorList>
    </citation>
    <scope>NUCLEOTIDE SEQUENCE</scope>
</reference>
<dbReference type="EMBL" id="BKCJ010004252">
    <property type="protein sequence ID" value="GEU59904.1"/>
    <property type="molecule type" value="Genomic_DNA"/>
</dbReference>
<feature type="domain" description="Reverse transcriptase Ty1/copia-type" evidence="2">
    <location>
        <begin position="583"/>
        <end position="637"/>
    </location>
</feature>
<dbReference type="InterPro" id="IPR012337">
    <property type="entry name" value="RNaseH-like_sf"/>
</dbReference>
<name>A0A6L2LI42_TANCI</name>
<keyword evidence="1" id="KW-0175">Coiled coil</keyword>
<dbReference type="SUPFAM" id="SSF53098">
    <property type="entry name" value="Ribonuclease H-like"/>
    <property type="match status" value="1"/>
</dbReference>
<dbReference type="CDD" id="cd09272">
    <property type="entry name" value="RNase_HI_RT_Ty1"/>
    <property type="match status" value="1"/>
</dbReference>
<dbReference type="PANTHER" id="PTHR11439:SF495">
    <property type="entry name" value="REVERSE TRANSCRIPTASE, RNA-DEPENDENT DNA POLYMERASE-RELATED"/>
    <property type="match status" value="1"/>
</dbReference>
<dbReference type="Pfam" id="PF07727">
    <property type="entry name" value="RVT_2"/>
    <property type="match status" value="1"/>
</dbReference>
<dbReference type="InterPro" id="IPR013103">
    <property type="entry name" value="RVT_2"/>
</dbReference>
<organism evidence="3">
    <name type="scientific">Tanacetum cinerariifolium</name>
    <name type="common">Dalmatian daisy</name>
    <name type="synonym">Chrysanthemum cinerariifolium</name>
    <dbReference type="NCBI Taxonomy" id="118510"/>
    <lineage>
        <taxon>Eukaryota</taxon>
        <taxon>Viridiplantae</taxon>
        <taxon>Streptophyta</taxon>
        <taxon>Embryophyta</taxon>
        <taxon>Tracheophyta</taxon>
        <taxon>Spermatophyta</taxon>
        <taxon>Magnoliopsida</taxon>
        <taxon>eudicotyledons</taxon>
        <taxon>Gunneridae</taxon>
        <taxon>Pentapetalae</taxon>
        <taxon>asterids</taxon>
        <taxon>campanulids</taxon>
        <taxon>Asterales</taxon>
        <taxon>Asteraceae</taxon>
        <taxon>Asteroideae</taxon>
        <taxon>Anthemideae</taxon>
        <taxon>Anthemidinae</taxon>
        <taxon>Tanacetum</taxon>
    </lineage>
</organism>
<feature type="coiled-coil region" evidence="1">
    <location>
        <begin position="54"/>
        <end position="88"/>
    </location>
</feature>
<accession>A0A6L2LI42</accession>
<evidence type="ECO:0000259" key="2">
    <source>
        <dbReference type="Pfam" id="PF07727"/>
    </source>
</evidence>
<dbReference type="Gene3D" id="3.30.420.10">
    <property type="entry name" value="Ribonuclease H-like superfamily/Ribonuclease H"/>
    <property type="match status" value="1"/>
</dbReference>